<evidence type="ECO:0000259" key="1">
    <source>
        <dbReference type="Pfam" id="PF12769"/>
    </source>
</evidence>
<evidence type="ECO:0000313" key="2">
    <source>
        <dbReference type="EMBL" id="PEG50822.1"/>
    </source>
</evidence>
<dbReference type="EMBL" id="PDCR01000102">
    <property type="protein sequence ID" value="PEG50825.1"/>
    <property type="molecule type" value="Genomic_DNA"/>
</dbReference>
<reference evidence="2 4" key="1">
    <citation type="submission" date="2017-10" db="EMBL/GenBank/DDBJ databases">
        <title>The new phylogeny of genus Mycobacterium.</title>
        <authorList>
            <person name="Tortoli E."/>
            <person name="Trovato A."/>
            <person name="Cirillo D.M."/>
        </authorList>
    </citation>
    <scope>NUCLEOTIDE SEQUENCE [LARGE SCALE GENOMIC DNA]</scope>
    <source>
        <strain evidence="2 4">IP141170001</strain>
    </source>
</reference>
<dbReference type="Proteomes" id="UP000220340">
    <property type="component" value="Unassembled WGS sequence"/>
</dbReference>
<evidence type="ECO:0000313" key="4">
    <source>
        <dbReference type="Proteomes" id="UP000220340"/>
    </source>
</evidence>
<dbReference type="InterPro" id="IPR024605">
    <property type="entry name" value="NADP_transhyd_a_C"/>
</dbReference>
<gene>
    <name evidence="3" type="ORF">CRI78_28765</name>
    <name evidence="2" type="ORF">CRI78_28785</name>
</gene>
<dbReference type="Pfam" id="PF12769">
    <property type="entry name" value="PNTB_4TM"/>
    <property type="match status" value="1"/>
</dbReference>
<feature type="domain" description="NAD(P) transhydrogenase alpha subunit C-terminal" evidence="1">
    <location>
        <begin position="1"/>
        <end position="24"/>
    </location>
</feature>
<protein>
    <recommendedName>
        <fullName evidence="1">NAD(P) transhydrogenase alpha subunit C-terminal domain-containing protein</fullName>
    </recommendedName>
</protein>
<dbReference type="AlphaFoldDB" id="A0A2A7NKG0"/>
<comment type="caution">
    <text evidence="2">The sequence shown here is derived from an EMBL/GenBank/DDBJ whole genome shotgun (WGS) entry which is preliminary data.</text>
</comment>
<organism evidence="2 4">
    <name type="scientific">Mycolicibacterium diernhoferi</name>
    <dbReference type="NCBI Taxonomy" id="1801"/>
    <lineage>
        <taxon>Bacteria</taxon>
        <taxon>Bacillati</taxon>
        <taxon>Actinomycetota</taxon>
        <taxon>Actinomycetes</taxon>
        <taxon>Mycobacteriales</taxon>
        <taxon>Mycobacteriaceae</taxon>
        <taxon>Mycolicibacterium</taxon>
    </lineage>
</organism>
<dbReference type="RefSeq" id="WP_133118280.1">
    <property type="nucleotide sequence ID" value="NZ_PDCR01000102.1"/>
</dbReference>
<accession>A0A2A7NKG0</accession>
<keyword evidence="4" id="KW-1185">Reference proteome</keyword>
<sequence>ILLASINVFGGFAVTRRMLAMFSRS</sequence>
<proteinExistence type="predicted"/>
<evidence type="ECO:0000313" key="3">
    <source>
        <dbReference type="EMBL" id="PEG50825.1"/>
    </source>
</evidence>
<feature type="non-terminal residue" evidence="2">
    <location>
        <position position="1"/>
    </location>
</feature>
<name>A0A2A7NKG0_9MYCO</name>
<dbReference type="EMBL" id="PDCR01000105">
    <property type="protein sequence ID" value="PEG50822.1"/>
    <property type="molecule type" value="Genomic_DNA"/>
</dbReference>